<feature type="region of interest" description="Disordered" evidence="1">
    <location>
        <begin position="1"/>
        <end position="32"/>
    </location>
</feature>
<evidence type="ECO:0000313" key="2">
    <source>
        <dbReference type="EMBL" id="OTF76381.1"/>
    </source>
</evidence>
<evidence type="ECO:0000313" key="3">
    <source>
        <dbReference type="Proteomes" id="UP000194236"/>
    </source>
</evidence>
<feature type="region of interest" description="Disordered" evidence="1">
    <location>
        <begin position="163"/>
        <end position="189"/>
    </location>
</feature>
<dbReference type="AlphaFoldDB" id="A0A1Y3B6C0"/>
<keyword evidence="3" id="KW-1185">Reference proteome</keyword>
<reference evidence="2 3" key="1">
    <citation type="submission" date="2017-03" db="EMBL/GenBank/DDBJ databases">
        <title>Genome Survey of Euroglyphus maynei.</title>
        <authorList>
            <person name="Arlian L.G."/>
            <person name="Morgan M.S."/>
            <person name="Rider S.D."/>
        </authorList>
    </citation>
    <scope>NUCLEOTIDE SEQUENCE [LARGE SCALE GENOMIC DNA]</scope>
    <source>
        <strain evidence="2">Arlian Lab</strain>
        <tissue evidence="2">Whole body</tissue>
    </source>
</reference>
<protein>
    <submittedName>
        <fullName evidence="2">Uncharacterized protein</fullName>
    </submittedName>
</protein>
<feature type="non-terminal residue" evidence="2">
    <location>
        <position position="1"/>
    </location>
</feature>
<sequence length="189" mass="21397">KHRHSHRSQSASRSSSRKNSIEKNNGFTVSSSLNNESFVDKLTQTLLHKQHHQQQQQQQHNVAKTMNEIAKAAASSALQRKQSVPELNSTEQYNPSFKNQNRVTFSSSLNLSTSNNSGSNNQPFQVVEIQTNSTQQPIYSSRTQLQREINNLYGTLGQHSEIYNDNSGSSGHQRSSSYYHQQNGFFNKL</sequence>
<evidence type="ECO:0000256" key="1">
    <source>
        <dbReference type="SAM" id="MobiDB-lite"/>
    </source>
</evidence>
<dbReference type="Proteomes" id="UP000194236">
    <property type="component" value="Unassembled WGS sequence"/>
</dbReference>
<feature type="compositionally biased region" description="Polar residues" evidence="1">
    <location>
        <begin position="22"/>
        <end position="32"/>
    </location>
</feature>
<name>A0A1Y3B6C0_EURMA</name>
<gene>
    <name evidence="2" type="ORF">BLA29_010131</name>
</gene>
<feature type="compositionally biased region" description="Low complexity" evidence="1">
    <location>
        <begin position="167"/>
        <end position="181"/>
    </location>
</feature>
<comment type="caution">
    <text evidence="2">The sequence shown here is derived from an EMBL/GenBank/DDBJ whole genome shotgun (WGS) entry which is preliminary data.</text>
</comment>
<organism evidence="2 3">
    <name type="scientific">Euroglyphus maynei</name>
    <name type="common">Mayne's house dust mite</name>
    <dbReference type="NCBI Taxonomy" id="6958"/>
    <lineage>
        <taxon>Eukaryota</taxon>
        <taxon>Metazoa</taxon>
        <taxon>Ecdysozoa</taxon>
        <taxon>Arthropoda</taxon>
        <taxon>Chelicerata</taxon>
        <taxon>Arachnida</taxon>
        <taxon>Acari</taxon>
        <taxon>Acariformes</taxon>
        <taxon>Sarcoptiformes</taxon>
        <taxon>Astigmata</taxon>
        <taxon>Psoroptidia</taxon>
        <taxon>Analgoidea</taxon>
        <taxon>Pyroglyphidae</taxon>
        <taxon>Pyroglyphinae</taxon>
        <taxon>Euroglyphus</taxon>
    </lineage>
</organism>
<accession>A0A1Y3B6C0</accession>
<dbReference type="EMBL" id="MUJZ01037767">
    <property type="protein sequence ID" value="OTF76381.1"/>
    <property type="molecule type" value="Genomic_DNA"/>
</dbReference>
<feature type="region of interest" description="Disordered" evidence="1">
    <location>
        <begin position="78"/>
        <end position="100"/>
    </location>
</feature>
<proteinExistence type="predicted"/>